<comment type="caution">
    <text evidence="3">The sequence shown here is derived from an EMBL/GenBank/DDBJ whole genome shotgun (WGS) entry which is preliminary data.</text>
</comment>
<evidence type="ECO:0000313" key="4">
    <source>
        <dbReference type="Proteomes" id="UP000236488"/>
    </source>
</evidence>
<dbReference type="SUPFAM" id="SSF81301">
    <property type="entry name" value="Nucleotidyltransferase"/>
    <property type="match status" value="1"/>
</dbReference>
<organism evidence="3 4">
    <name type="scientific">Rubneribacter badeniensis</name>
    <dbReference type="NCBI Taxonomy" id="2070688"/>
    <lineage>
        <taxon>Bacteria</taxon>
        <taxon>Bacillati</taxon>
        <taxon>Actinomycetota</taxon>
        <taxon>Coriobacteriia</taxon>
        <taxon>Eggerthellales</taxon>
        <taxon>Eggerthellaceae</taxon>
        <taxon>Rubneribacter</taxon>
    </lineage>
</organism>
<reference evidence="3 4" key="1">
    <citation type="journal article" date="2018" name="Int. J. Syst. Evol. Microbiol.">
        <title>Rubneribacter badeniensis gen. nov., sp. nov. and Enteroscipio rubneri gen. nov., sp. nov., new members of the Eggerthellaceae isolated from human faeces.</title>
        <authorList>
            <person name="Danylec N."/>
            <person name="Gobl A."/>
            <person name="Stoll D.A."/>
            <person name="Hetzer B."/>
            <person name="Kulling S.E."/>
            <person name="Huch M."/>
        </authorList>
    </citation>
    <scope>NUCLEOTIDE SEQUENCE [LARGE SCALE GENOMIC DNA]</scope>
    <source>
        <strain evidence="3 4">ResAG-85</strain>
    </source>
</reference>
<dbReference type="GO" id="GO:0016740">
    <property type="term" value="F:transferase activity"/>
    <property type="evidence" value="ECO:0007669"/>
    <property type="project" value="UniProtKB-KW"/>
</dbReference>
<evidence type="ECO:0000313" key="2">
    <source>
        <dbReference type="EMBL" id="HJH43361.1"/>
    </source>
</evidence>
<dbReference type="EMBL" id="PPEL01000001">
    <property type="protein sequence ID" value="PNV66583.1"/>
    <property type="molecule type" value="Genomic_DNA"/>
</dbReference>
<keyword evidence="3" id="KW-0808">Transferase</keyword>
<dbReference type="PANTHER" id="PTHR43852:SF2">
    <property type="entry name" value="PROTEIN ADENYLYLTRANSFERASE MNTA"/>
    <property type="match status" value="1"/>
</dbReference>
<keyword evidence="4" id="KW-1185">Reference proteome</keyword>
<dbReference type="PANTHER" id="PTHR43852">
    <property type="entry name" value="NUCLEOTIDYLTRANSFERASE"/>
    <property type="match status" value="1"/>
</dbReference>
<dbReference type="InterPro" id="IPR041633">
    <property type="entry name" value="Polbeta"/>
</dbReference>
<dbReference type="AlphaFoldDB" id="A0A2K2U8D0"/>
<reference evidence="2" key="2">
    <citation type="journal article" date="2021" name="PeerJ">
        <title>Extensive microbial diversity within the chicken gut microbiome revealed by metagenomics and culture.</title>
        <authorList>
            <person name="Gilroy R."/>
            <person name="Ravi A."/>
            <person name="Getino M."/>
            <person name="Pursley I."/>
            <person name="Horton D.L."/>
            <person name="Alikhan N.F."/>
            <person name="Baker D."/>
            <person name="Gharbi K."/>
            <person name="Hall N."/>
            <person name="Watson M."/>
            <person name="Adriaenssens E.M."/>
            <person name="Foster-Nyarko E."/>
            <person name="Jarju S."/>
            <person name="Secka A."/>
            <person name="Antonio M."/>
            <person name="Oren A."/>
            <person name="Chaudhuri R.R."/>
            <person name="La Ragione R."/>
            <person name="Hildebrand F."/>
            <person name="Pallen M.J."/>
        </authorList>
    </citation>
    <scope>NUCLEOTIDE SEQUENCE</scope>
    <source>
        <strain evidence="2">USAMLcec12-2067</strain>
    </source>
</reference>
<dbReference type="InterPro" id="IPR052930">
    <property type="entry name" value="TA_antitoxin_MntA"/>
</dbReference>
<evidence type="ECO:0000259" key="1">
    <source>
        <dbReference type="Pfam" id="PF18765"/>
    </source>
</evidence>
<dbReference type="Proteomes" id="UP000789325">
    <property type="component" value="Unassembled WGS sequence"/>
</dbReference>
<proteinExistence type="predicted"/>
<feature type="domain" description="Polymerase beta nucleotidyltransferase" evidence="1">
    <location>
        <begin position="22"/>
        <end position="106"/>
    </location>
</feature>
<sequence length="110" mass="11965">MCEGAVEGRRDIDSLLEAAVSCMRKRNIAAAVLFGSFAKGAAHSTSDIDIAVWPGRGWTVRDWDALQDDLEALPTLKKWDIVRMNGLVSPMLKEAIDRDGIVLYGSSGQS</sequence>
<dbReference type="EMBL" id="DYZL01000125">
    <property type="protein sequence ID" value="HJH43361.1"/>
    <property type="molecule type" value="Genomic_DNA"/>
</dbReference>
<name>A0A2K2U8D0_9ACTN</name>
<accession>A0A2K2U8D0</accession>
<dbReference type="Pfam" id="PF18765">
    <property type="entry name" value="Polbeta"/>
    <property type="match status" value="1"/>
</dbReference>
<dbReference type="CDD" id="cd05403">
    <property type="entry name" value="NT_KNTase_like"/>
    <property type="match status" value="1"/>
</dbReference>
<reference evidence="2" key="3">
    <citation type="submission" date="2021-09" db="EMBL/GenBank/DDBJ databases">
        <authorList>
            <person name="Gilroy R."/>
        </authorList>
    </citation>
    <scope>NUCLEOTIDE SEQUENCE</scope>
    <source>
        <strain evidence="2">USAMLcec12-2067</strain>
    </source>
</reference>
<protein>
    <submittedName>
        <fullName evidence="3">Nucleotidyltransferase domain-containing protein</fullName>
    </submittedName>
</protein>
<gene>
    <name evidence="3" type="ORF">C2L80_00200</name>
    <name evidence="2" type="ORF">K8V16_06145</name>
</gene>
<dbReference type="InterPro" id="IPR043519">
    <property type="entry name" value="NT_sf"/>
</dbReference>
<dbReference type="Proteomes" id="UP000236488">
    <property type="component" value="Unassembled WGS sequence"/>
</dbReference>
<evidence type="ECO:0000313" key="3">
    <source>
        <dbReference type="EMBL" id="PNV66583.1"/>
    </source>
</evidence>
<dbReference type="Gene3D" id="3.30.460.10">
    <property type="entry name" value="Beta Polymerase, domain 2"/>
    <property type="match status" value="1"/>
</dbReference>